<dbReference type="InterPro" id="IPR036188">
    <property type="entry name" value="FAD/NAD-bd_sf"/>
</dbReference>
<dbReference type="FunFam" id="3.30.390.30:FF:000001">
    <property type="entry name" value="Dihydrolipoyl dehydrogenase"/>
    <property type="match status" value="1"/>
</dbReference>
<dbReference type="InterPro" id="IPR012999">
    <property type="entry name" value="Pyr_OxRdtase_I_AS"/>
</dbReference>
<accession>A0A6B3R3J6</accession>
<feature type="domain" description="Pyridine nucleotide-disulphide oxidoreductase dimerisation" evidence="15">
    <location>
        <begin position="348"/>
        <end position="457"/>
    </location>
</feature>
<keyword evidence="18" id="KW-1185">Reference proteome</keyword>
<comment type="catalytic activity">
    <reaction evidence="10 14">
        <text>N(6)-[(R)-dihydrolipoyl]-L-lysyl-[protein] + NAD(+) = N(6)-[(R)-lipoyl]-L-lysyl-[protein] + NADH + H(+)</text>
        <dbReference type="Rhea" id="RHEA:15045"/>
        <dbReference type="Rhea" id="RHEA-COMP:10474"/>
        <dbReference type="Rhea" id="RHEA-COMP:10475"/>
        <dbReference type="ChEBI" id="CHEBI:15378"/>
        <dbReference type="ChEBI" id="CHEBI:57540"/>
        <dbReference type="ChEBI" id="CHEBI:57945"/>
        <dbReference type="ChEBI" id="CHEBI:83099"/>
        <dbReference type="ChEBI" id="CHEBI:83100"/>
        <dbReference type="EC" id="1.8.1.4"/>
    </reaction>
</comment>
<feature type="binding site" evidence="12">
    <location>
        <begin position="182"/>
        <end position="189"/>
    </location>
    <ligand>
        <name>NAD(+)</name>
        <dbReference type="ChEBI" id="CHEBI:57540"/>
    </ligand>
</feature>
<dbReference type="PRINTS" id="PR00411">
    <property type="entry name" value="PNDRDTASEI"/>
</dbReference>
<evidence type="ECO:0000256" key="1">
    <source>
        <dbReference type="ARBA" id="ARBA00007532"/>
    </source>
</evidence>
<evidence type="ECO:0000313" key="18">
    <source>
        <dbReference type="Proteomes" id="UP000478505"/>
    </source>
</evidence>
<dbReference type="PIRSF" id="PIRSF000350">
    <property type="entry name" value="Mercury_reductase_MerA"/>
    <property type="match status" value="1"/>
</dbReference>
<reference evidence="17 18" key="1">
    <citation type="submission" date="2020-02" db="EMBL/GenBank/DDBJ databases">
        <title>Flavobacteriaceae Psychroflexus bacterium YR1-1, complete genome.</title>
        <authorList>
            <person name="Li Y."/>
            <person name="Wu S."/>
        </authorList>
    </citation>
    <scope>NUCLEOTIDE SEQUENCE [LARGE SCALE GENOMIC DNA]</scope>
    <source>
        <strain evidence="17 18">YR1-1</strain>
    </source>
</reference>
<dbReference type="EC" id="1.8.1.4" evidence="2 14"/>
<evidence type="ECO:0000256" key="12">
    <source>
        <dbReference type="PIRSR" id="PIRSR000350-3"/>
    </source>
</evidence>
<dbReference type="PRINTS" id="PR00368">
    <property type="entry name" value="FADPNR"/>
</dbReference>
<organism evidence="17 18">
    <name type="scientific">Psychroflexus aurantiacus</name>
    <dbReference type="NCBI Taxonomy" id="2709310"/>
    <lineage>
        <taxon>Bacteria</taxon>
        <taxon>Pseudomonadati</taxon>
        <taxon>Bacteroidota</taxon>
        <taxon>Flavobacteriia</taxon>
        <taxon>Flavobacteriales</taxon>
        <taxon>Flavobacteriaceae</taxon>
        <taxon>Psychroflexus</taxon>
    </lineage>
</organism>
<gene>
    <name evidence="17" type="primary">lpdA</name>
    <name evidence="17" type="ORF">G3567_08175</name>
</gene>
<dbReference type="InterPro" id="IPR023753">
    <property type="entry name" value="FAD/NAD-binding_dom"/>
</dbReference>
<comment type="similarity">
    <text evidence="1 14">Belongs to the class-I pyridine nucleotide-disulfide oxidoreductase family.</text>
</comment>
<dbReference type="GO" id="GO:0005737">
    <property type="term" value="C:cytoplasm"/>
    <property type="evidence" value="ECO:0007669"/>
    <property type="project" value="UniProtKB-ARBA"/>
</dbReference>
<keyword evidence="7 12" id="KW-0520">NAD</keyword>
<evidence type="ECO:0000256" key="10">
    <source>
        <dbReference type="ARBA" id="ARBA00049187"/>
    </source>
</evidence>
<dbReference type="RefSeq" id="WP_164004846.1">
    <property type="nucleotide sequence ID" value="NZ_JAAIKD010000004.1"/>
</dbReference>
<name>A0A6B3R3J6_9FLAO</name>
<dbReference type="PANTHER" id="PTHR22912">
    <property type="entry name" value="DISULFIDE OXIDOREDUCTASE"/>
    <property type="match status" value="1"/>
</dbReference>
<comment type="miscellaneous">
    <text evidence="14">The active site is a redox-active disulfide bond.</text>
</comment>
<dbReference type="NCBIfam" id="TIGR01350">
    <property type="entry name" value="lipoamide_DH"/>
    <property type="match status" value="1"/>
</dbReference>
<dbReference type="PANTHER" id="PTHR22912:SF151">
    <property type="entry name" value="DIHYDROLIPOYL DEHYDROGENASE, MITOCHONDRIAL"/>
    <property type="match status" value="1"/>
</dbReference>
<feature type="binding site" evidence="12">
    <location>
        <position position="205"/>
    </location>
    <ligand>
        <name>NAD(+)</name>
        <dbReference type="ChEBI" id="CHEBI:57540"/>
    </ligand>
</feature>
<dbReference type="PROSITE" id="PS00076">
    <property type="entry name" value="PYRIDINE_REDOX_1"/>
    <property type="match status" value="1"/>
</dbReference>
<sequence length="468" mass="51164">MNTYDVAVIGSGPGGYVAAIRCAQLGMKTVIIEKYATKGGTCLNVGCIPSKALLDSSHHYEDAIKHFEEHGIDISGEVKVNLKKMMERKSSVVEQTTKGIDFLMDKNNIESLQGVASFKDKTHLIITDNDGEETEIEAKHSIIATGSKPSSLPFIEIDKERIITSTEVLSLKEIPKHMIMIGGGVIGLELGQVYKRLGAEVTVIEFMDRIIPGMDKDQSKELMKAMKKQKVKFHLSHKVKSVERKGDEIIVKADDKNDKEVEFKGDYCLVSVGRRPYTDGLGADKAGVEINDKGQVIVNEKLQTSAENIYAIGDVIKGPMLAHKAEEEGTFVAEVIAGQKPHINYNLIPGVVYTWPEVASVGKNEEQLKDDNIEYKTGKFPMRALGRSRASGDVDGFVKILSDKKTDEVLGVHMVGARVADLIAEAVTAMEFRASAEDIARMSHAHPTYAEAVKEAALAATGDRALHI</sequence>
<protein>
    <recommendedName>
        <fullName evidence="3 14">Dihydrolipoyl dehydrogenase</fullName>
        <ecNumber evidence="2 14">1.8.1.4</ecNumber>
    </recommendedName>
</protein>
<dbReference type="SUPFAM" id="SSF51905">
    <property type="entry name" value="FAD/NAD(P)-binding domain"/>
    <property type="match status" value="1"/>
</dbReference>
<keyword evidence="4 14" id="KW-0285">Flavoprotein</keyword>
<dbReference type="SUPFAM" id="SSF55424">
    <property type="entry name" value="FAD/NAD-linked reductases, dimerisation (C-terminal) domain"/>
    <property type="match status" value="1"/>
</dbReference>
<dbReference type="GO" id="GO:0004148">
    <property type="term" value="F:dihydrolipoyl dehydrogenase (NADH) activity"/>
    <property type="evidence" value="ECO:0007669"/>
    <property type="project" value="UniProtKB-EC"/>
</dbReference>
<feature type="domain" description="FAD/NAD(P)-binding" evidence="16">
    <location>
        <begin position="4"/>
        <end position="329"/>
    </location>
</feature>
<keyword evidence="6 14" id="KW-0560">Oxidoreductase</keyword>
<dbReference type="Gene3D" id="3.50.50.60">
    <property type="entry name" value="FAD/NAD(P)-binding domain"/>
    <property type="match status" value="2"/>
</dbReference>
<dbReference type="InterPro" id="IPR004099">
    <property type="entry name" value="Pyr_nucl-diS_OxRdtase_dimer"/>
</dbReference>
<evidence type="ECO:0000256" key="5">
    <source>
        <dbReference type="ARBA" id="ARBA00022827"/>
    </source>
</evidence>
<evidence type="ECO:0000256" key="11">
    <source>
        <dbReference type="PIRSR" id="PIRSR000350-2"/>
    </source>
</evidence>
<dbReference type="Pfam" id="PF07992">
    <property type="entry name" value="Pyr_redox_2"/>
    <property type="match status" value="1"/>
</dbReference>
<evidence type="ECO:0000259" key="16">
    <source>
        <dbReference type="Pfam" id="PF07992"/>
    </source>
</evidence>
<comment type="caution">
    <text evidence="17">The sequence shown here is derived from an EMBL/GenBank/DDBJ whole genome shotgun (WGS) entry which is preliminary data.</text>
</comment>
<dbReference type="EMBL" id="JAAIKD010000004">
    <property type="protein sequence ID" value="NEV94120.1"/>
    <property type="molecule type" value="Genomic_DNA"/>
</dbReference>
<evidence type="ECO:0000256" key="4">
    <source>
        <dbReference type="ARBA" id="ARBA00022630"/>
    </source>
</evidence>
<keyword evidence="5 12" id="KW-0274">FAD</keyword>
<keyword evidence="8" id="KW-1015">Disulfide bond</keyword>
<dbReference type="Gene3D" id="3.30.390.30">
    <property type="match status" value="1"/>
</dbReference>
<evidence type="ECO:0000256" key="6">
    <source>
        <dbReference type="ARBA" id="ARBA00023002"/>
    </source>
</evidence>
<evidence type="ECO:0000256" key="2">
    <source>
        <dbReference type="ARBA" id="ARBA00012608"/>
    </source>
</evidence>
<keyword evidence="12" id="KW-0547">Nucleotide-binding</keyword>
<feature type="binding site" evidence="12">
    <location>
        <begin position="145"/>
        <end position="147"/>
    </location>
    <ligand>
        <name>FAD</name>
        <dbReference type="ChEBI" id="CHEBI:57692"/>
    </ligand>
</feature>
<feature type="binding site" evidence="12">
    <location>
        <position position="314"/>
    </location>
    <ligand>
        <name>FAD</name>
        <dbReference type="ChEBI" id="CHEBI:57692"/>
    </ligand>
</feature>
<dbReference type="AlphaFoldDB" id="A0A6B3R3J6"/>
<dbReference type="FunFam" id="3.50.50.60:FF:000001">
    <property type="entry name" value="Dihydrolipoyl dehydrogenase, mitochondrial"/>
    <property type="match status" value="1"/>
</dbReference>
<proteinExistence type="inferred from homology"/>
<keyword evidence="9 14" id="KW-0676">Redox-active center</keyword>
<evidence type="ECO:0000259" key="15">
    <source>
        <dbReference type="Pfam" id="PF02852"/>
    </source>
</evidence>
<dbReference type="InterPro" id="IPR006258">
    <property type="entry name" value="Lipoamide_DH"/>
</dbReference>
<dbReference type="InterPro" id="IPR050151">
    <property type="entry name" value="Class-I_Pyr_Nuc-Dis_Oxidored"/>
</dbReference>
<feature type="active site" description="Proton acceptor" evidence="11">
    <location>
        <position position="446"/>
    </location>
</feature>
<dbReference type="GO" id="GO:0006103">
    <property type="term" value="P:2-oxoglutarate metabolic process"/>
    <property type="evidence" value="ECO:0007669"/>
    <property type="project" value="TreeGrafter"/>
</dbReference>
<evidence type="ECO:0000256" key="8">
    <source>
        <dbReference type="ARBA" id="ARBA00023157"/>
    </source>
</evidence>
<dbReference type="GO" id="GO:0050660">
    <property type="term" value="F:flavin adenine dinucleotide binding"/>
    <property type="evidence" value="ECO:0007669"/>
    <property type="project" value="InterPro"/>
</dbReference>
<feature type="binding site" evidence="12">
    <location>
        <begin position="320"/>
        <end position="323"/>
    </location>
    <ligand>
        <name>FAD</name>
        <dbReference type="ChEBI" id="CHEBI:57692"/>
    </ligand>
</feature>
<evidence type="ECO:0000313" key="17">
    <source>
        <dbReference type="EMBL" id="NEV94120.1"/>
    </source>
</evidence>
<feature type="disulfide bond" description="Redox-active" evidence="13">
    <location>
        <begin position="42"/>
        <end position="47"/>
    </location>
</feature>
<dbReference type="Proteomes" id="UP000478505">
    <property type="component" value="Unassembled WGS sequence"/>
</dbReference>
<evidence type="ECO:0000256" key="14">
    <source>
        <dbReference type="RuleBase" id="RU003692"/>
    </source>
</evidence>
<comment type="cofactor">
    <cofactor evidence="12 14">
        <name>FAD</name>
        <dbReference type="ChEBI" id="CHEBI:57692"/>
    </cofactor>
    <text evidence="12 14">Binds 1 FAD per subunit.</text>
</comment>
<dbReference type="InterPro" id="IPR016156">
    <property type="entry name" value="FAD/NAD-linked_Rdtase_dimer_sf"/>
</dbReference>
<dbReference type="Pfam" id="PF02852">
    <property type="entry name" value="Pyr_redox_dim"/>
    <property type="match status" value="1"/>
</dbReference>
<evidence type="ECO:0000256" key="9">
    <source>
        <dbReference type="ARBA" id="ARBA00023284"/>
    </source>
</evidence>
<feature type="binding site" evidence="12">
    <location>
        <position position="273"/>
    </location>
    <ligand>
        <name>NAD(+)</name>
        <dbReference type="ChEBI" id="CHEBI:57540"/>
    </ligand>
</feature>
<evidence type="ECO:0000256" key="3">
    <source>
        <dbReference type="ARBA" id="ARBA00016961"/>
    </source>
</evidence>
<evidence type="ECO:0000256" key="13">
    <source>
        <dbReference type="PIRSR" id="PIRSR000350-4"/>
    </source>
</evidence>
<feature type="binding site" evidence="12">
    <location>
        <position position="51"/>
    </location>
    <ligand>
        <name>FAD</name>
        <dbReference type="ChEBI" id="CHEBI:57692"/>
    </ligand>
</feature>
<evidence type="ECO:0000256" key="7">
    <source>
        <dbReference type="ARBA" id="ARBA00023027"/>
    </source>
</evidence>
<dbReference type="InterPro" id="IPR001100">
    <property type="entry name" value="Pyr_nuc-diS_OxRdtase"/>
</dbReference>